<evidence type="ECO:0000313" key="2">
    <source>
        <dbReference type="EMBL" id="QTC91372.1"/>
    </source>
</evidence>
<gene>
    <name evidence="2" type="ORF">IFJ75_00055</name>
</gene>
<keyword evidence="3" id="KW-1185">Reference proteome</keyword>
<feature type="chain" id="PRO_5037777394" evidence="1">
    <location>
        <begin position="21"/>
        <end position="438"/>
    </location>
</feature>
<protein>
    <submittedName>
        <fullName evidence="2">Acetamidase/formamidase family protein</fullName>
    </submittedName>
</protein>
<dbReference type="RefSeq" id="WP_207870547.1">
    <property type="nucleotide sequence ID" value="NZ_CP062222.1"/>
</dbReference>
<keyword evidence="1" id="KW-0732">Signal</keyword>
<dbReference type="GO" id="GO:0016811">
    <property type="term" value="F:hydrolase activity, acting on carbon-nitrogen (but not peptide) bonds, in linear amides"/>
    <property type="evidence" value="ECO:0007669"/>
    <property type="project" value="InterPro"/>
</dbReference>
<sequence length="438" mass="46228">MRQWVFGLAALAAVATPALSAPEIWLLSVDRWGNAEHAALTLEDSGEASGHVLTGRLDGWTVSGRKEGDRLAFTATDSDGDMRRFEGVAHDGVLTGWADYEDTSNTGARVRHAVSGRRLAMPDGPPGPRTYSPDTFSNTFTADLAPVMVIQPGDVVTTRTVDSGGVDEAGRTVALYGNPQTGPFFITGAKAGDVLAIHIRKLSLNRDWADSLDGFSPRALSQGLARVPDLGARVRWRLDRAAGTARLESPPEGLKDYVVPVRPMLGGLGVAPDFGFPAQSAGDTGRHGGNMDLNAIGEGATVYLPVFQPGAMLFLGDGHALQGDGETTQWALETSLDVEFSVEILPARPLSSPRVETADRITVLGQAPSLDEAARAATGAMVQWLQQDYGLTVSEASMILGTAAEYRVATLAGRNAGLSLSLAKARLAGLKRVQSSSR</sequence>
<name>A0A975C4F1_9CAUL</name>
<dbReference type="SUPFAM" id="SSF141130">
    <property type="entry name" value="Acetamidase/Formamidase-like"/>
    <property type="match status" value="1"/>
</dbReference>
<dbReference type="Gene3D" id="2.60.120.580">
    <property type="entry name" value="Acetamidase/Formamidase-like domains"/>
    <property type="match status" value="1"/>
</dbReference>
<dbReference type="Proteomes" id="UP000663918">
    <property type="component" value="Chromosome"/>
</dbReference>
<dbReference type="InterPro" id="IPR004304">
    <property type="entry name" value="FmdA_AmdA"/>
</dbReference>
<dbReference type="PANTHER" id="PTHR31891">
    <property type="entry name" value="FORMAMIDASE C869.04-RELATED"/>
    <property type="match status" value="1"/>
</dbReference>
<proteinExistence type="predicted"/>
<dbReference type="KEGG" id="bgoe:IFJ75_00055"/>
<evidence type="ECO:0000256" key="1">
    <source>
        <dbReference type="SAM" id="SignalP"/>
    </source>
</evidence>
<dbReference type="PANTHER" id="PTHR31891:SF1">
    <property type="entry name" value="FORMAMIDASE C869.04-RELATED"/>
    <property type="match status" value="1"/>
</dbReference>
<accession>A0A975C4F1</accession>
<dbReference type="Pfam" id="PF03069">
    <property type="entry name" value="FmdA_AmdA"/>
    <property type="match status" value="1"/>
</dbReference>
<organism evidence="2 3">
    <name type="scientific">Brevundimonas goettingensis</name>
    <dbReference type="NCBI Taxonomy" id="2774190"/>
    <lineage>
        <taxon>Bacteria</taxon>
        <taxon>Pseudomonadati</taxon>
        <taxon>Pseudomonadota</taxon>
        <taxon>Alphaproteobacteria</taxon>
        <taxon>Caulobacterales</taxon>
        <taxon>Caulobacteraceae</taxon>
        <taxon>Brevundimonas</taxon>
    </lineage>
</organism>
<dbReference type="EMBL" id="CP062222">
    <property type="protein sequence ID" value="QTC91372.1"/>
    <property type="molecule type" value="Genomic_DNA"/>
</dbReference>
<dbReference type="Gene3D" id="3.10.28.20">
    <property type="entry name" value="Acetamidase/Formamidase-like domains"/>
    <property type="match status" value="1"/>
</dbReference>
<evidence type="ECO:0000313" key="3">
    <source>
        <dbReference type="Proteomes" id="UP000663918"/>
    </source>
</evidence>
<feature type="signal peptide" evidence="1">
    <location>
        <begin position="1"/>
        <end position="20"/>
    </location>
</feature>
<reference evidence="2" key="1">
    <citation type="submission" date="2020-09" db="EMBL/GenBank/DDBJ databases">
        <title>Brevundimonas sp. LVF2 isolated from a puddle in Goettingen, Germany.</title>
        <authorList>
            <person name="Friedrich I."/>
            <person name="Klassen A."/>
            <person name="Hannes N."/>
            <person name="Schneider D."/>
            <person name="Hertel R."/>
            <person name="Daniel R."/>
        </authorList>
    </citation>
    <scope>NUCLEOTIDE SEQUENCE</scope>
    <source>
        <strain evidence="2">LVF2</strain>
    </source>
</reference>
<dbReference type="Gene3D" id="2.40.10.120">
    <property type="match status" value="1"/>
</dbReference>
<dbReference type="AlphaFoldDB" id="A0A975C4F1"/>